<gene>
    <name evidence="2" type="ORF">DHA2_152899</name>
</gene>
<dbReference type="SUPFAM" id="SSF57184">
    <property type="entry name" value="Growth factor receptor domain"/>
    <property type="match status" value="2"/>
</dbReference>
<dbReference type="SMART" id="SM00261">
    <property type="entry name" value="FU"/>
    <property type="match status" value="2"/>
</dbReference>
<dbReference type="InterPro" id="IPR009030">
    <property type="entry name" value="Growth_fac_rcpt_cys_sf"/>
</dbReference>
<dbReference type="InterPro" id="IPR006212">
    <property type="entry name" value="Furin_repeat"/>
</dbReference>
<dbReference type="InterPro" id="IPR052798">
    <property type="entry name" value="Giardia_VSA"/>
</dbReference>
<evidence type="ECO:0000259" key="1">
    <source>
        <dbReference type="SMART" id="SM00181"/>
    </source>
</evidence>
<feature type="domain" description="EGF-like" evidence="1">
    <location>
        <begin position="84"/>
        <end position="115"/>
    </location>
</feature>
<comment type="caution">
    <text evidence="2">The sequence shown here is derived from an EMBL/GenBank/DDBJ whole genome shotgun (WGS) entry which is preliminary data.</text>
</comment>
<dbReference type="VEuPathDB" id="GiardiaDB:QR46_2530"/>
<dbReference type="Gene3D" id="2.10.220.10">
    <property type="entry name" value="Hormone Receptor, Insulin-like Growth Factor Receptor 1, Chain A, domain 2"/>
    <property type="match status" value="2"/>
</dbReference>
<dbReference type="Proteomes" id="UP000018320">
    <property type="component" value="Unassembled WGS sequence"/>
</dbReference>
<reference evidence="3" key="1">
    <citation type="submission" date="2012-02" db="EMBL/GenBank/DDBJ databases">
        <title>Genome sequencing of Giardia lamblia Genotypes A2 and B isolates (DH and GS) and comparative analysis with the genomes of Genotypes A1 and E (WB and Pig).</title>
        <authorList>
            <person name="Adam R."/>
            <person name="Dahlstrom E."/>
            <person name="Martens C."/>
            <person name="Bruno D."/>
            <person name="Barbian K."/>
            <person name="Porcella S.F."/>
            <person name="Nash T."/>
        </authorList>
    </citation>
    <scope>NUCLEOTIDE SEQUENCE</scope>
    <source>
        <strain evidence="3">DH</strain>
    </source>
</reference>
<dbReference type="EMBL" id="AHGT01000012">
    <property type="protein sequence ID" value="ESU38517.1"/>
    <property type="molecule type" value="Genomic_DNA"/>
</dbReference>
<dbReference type="PANTHER" id="PTHR23275">
    <property type="entry name" value="CABRIOLET.-RELATED"/>
    <property type="match status" value="1"/>
</dbReference>
<dbReference type="VEuPathDB" id="GiardiaDB:GL50803_0013728"/>
<dbReference type="SMART" id="SM00181">
    <property type="entry name" value="EGF"/>
    <property type="match status" value="4"/>
</dbReference>
<protein>
    <submittedName>
        <fullName evidence="2">Variant-specific surface protein</fullName>
    </submittedName>
</protein>
<sequence>VICTAASDGVCTTCKADNQYIFQNKAATPEKGRECILCSDATQRDGVTGVKDCLKCTAPSGNAGAATCTECQDGYYMDSQACSKCDQSCLTCDGSGQNACTSCPEGKLLRDNACVNNNGCTGNTYADPESGKCLPCNTIDQGCTQCEVDSTTKKPKCTNCGSQKMVKTELDGTTTCVDANGCAQDSVEGTHFLSNGDTKCIPCDDASDTTSGNTGVLGCKTCTKTESDNPTCSECLAGYYNSASGNTATCVACGGQNCATCAKATSDKCTTCKQGYFLKDSSSGECVPCSDTNNGGIDGCVDTL</sequence>
<dbReference type="CDD" id="cd00064">
    <property type="entry name" value="FU"/>
    <property type="match status" value="1"/>
</dbReference>
<feature type="domain" description="EGF-like" evidence="1">
    <location>
        <begin position="202"/>
        <end position="251"/>
    </location>
</feature>
<dbReference type="VEuPathDB" id="GiardiaDB:DHA2_152899"/>
<evidence type="ECO:0000313" key="3">
    <source>
        <dbReference type="Proteomes" id="UP000018320"/>
    </source>
</evidence>
<dbReference type="AlphaFoldDB" id="V6TJL9"/>
<organism evidence="2 3">
    <name type="scientific">Giardia intestinalis</name>
    <name type="common">Giardia lamblia</name>
    <dbReference type="NCBI Taxonomy" id="5741"/>
    <lineage>
        <taxon>Eukaryota</taxon>
        <taxon>Metamonada</taxon>
        <taxon>Diplomonadida</taxon>
        <taxon>Hexamitidae</taxon>
        <taxon>Giardiinae</taxon>
        <taxon>Giardia</taxon>
    </lineage>
</organism>
<reference evidence="2 3" key="2">
    <citation type="journal article" date="2013" name="Genome Biol. Evol.">
        <title>Genome sequencing of Giardia lamblia genotypes A2 and B isolates (DH and GS) and comparative analysis with the genomes of genotypes A1 and E (WB and Pig).</title>
        <authorList>
            <person name="Adam R.D."/>
            <person name="Dahlstrom E.W."/>
            <person name="Martens C.A."/>
            <person name="Bruno D.P."/>
            <person name="Barbian K.D."/>
            <person name="Ricklefs S.M."/>
            <person name="Hernandez M.M."/>
            <person name="Narla N.P."/>
            <person name="Patel R.B."/>
            <person name="Porcella S.F."/>
            <person name="Nash T.E."/>
        </authorList>
    </citation>
    <scope>NUCLEOTIDE SEQUENCE [LARGE SCALE GENOMIC DNA]</scope>
    <source>
        <strain evidence="2 3">DH</strain>
    </source>
</reference>
<name>V6TJL9_GIAIN</name>
<proteinExistence type="predicted"/>
<feature type="domain" description="EGF-like" evidence="1">
    <location>
        <begin position="252"/>
        <end position="287"/>
    </location>
</feature>
<feature type="non-terminal residue" evidence="2">
    <location>
        <position position="1"/>
    </location>
</feature>
<evidence type="ECO:0000313" key="2">
    <source>
        <dbReference type="EMBL" id="ESU38517.1"/>
    </source>
</evidence>
<dbReference type="InterPro" id="IPR000742">
    <property type="entry name" value="EGF"/>
</dbReference>
<feature type="domain" description="EGF-like" evidence="1">
    <location>
        <begin position="37"/>
        <end position="83"/>
    </location>
</feature>
<dbReference type="PANTHER" id="PTHR23275:SF100">
    <property type="entry name" value="EGF-LIKE DOMAIN-CONTAINING PROTEIN"/>
    <property type="match status" value="1"/>
</dbReference>
<accession>V6TJL9</accession>